<sequence length="184" mass="21010">MEEKFLLQISEEGEVHSCWSGKETLVLQVLEKIDSKIHKGSLQEIRGARSFPMGCMNNTCVDFCMNCMLEICDCVCGWAEMIFEIGMLMYVFCWRGDQMEGEKWLLSTGMGLDDFWFAPSAPGGAQARESRRKSRPAPLLWRPGARCSQKIVSSLFLIVYGVSDVRFGRFLSRFGGFEPFRNCW</sequence>
<reference evidence="2" key="1">
    <citation type="journal article" date="2015" name="Proc. Natl. Acad. Sci. U.S.A.">
        <title>Genome sequencing of adzuki bean (Vigna angularis) provides insight into high starch and low fat accumulation and domestication.</title>
        <authorList>
            <person name="Yang K."/>
            <person name="Tian Z."/>
            <person name="Chen C."/>
            <person name="Luo L."/>
            <person name="Zhao B."/>
            <person name="Wang Z."/>
            <person name="Yu L."/>
            <person name="Li Y."/>
            <person name="Sun Y."/>
            <person name="Li W."/>
            <person name="Chen Y."/>
            <person name="Li Y."/>
            <person name="Zhang Y."/>
            <person name="Ai D."/>
            <person name="Zhao J."/>
            <person name="Shang C."/>
            <person name="Ma Y."/>
            <person name="Wu B."/>
            <person name="Wang M."/>
            <person name="Gao L."/>
            <person name="Sun D."/>
            <person name="Zhang P."/>
            <person name="Guo F."/>
            <person name="Wang W."/>
            <person name="Li Y."/>
            <person name="Wang J."/>
            <person name="Varshney R.K."/>
            <person name="Wang J."/>
            <person name="Ling H.Q."/>
            <person name="Wan P."/>
        </authorList>
    </citation>
    <scope>NUCLEOTIDE SEQUENCE</scope>
    <source>
        <strain evidence="2">cv. Jingnong 6</strain>
    </source>
</reference>
<proteinExistence type="predicted"/>
<name>A0A0L9TZJ2_PHAAN</name>
<dbReference type="Proteomes" id="UP000053144">
    <property type="component" value="Chromosome 2"/>
</dbReference>
<evidence type="ECO:0000313" key="2">
    <source>
        <dbReference type="Proteomes" id="UP000053144"/>
    </source>
</evidence>
<accession>A0A0L9TZJ2</accession>
<protein>
    <submittedName>
        <fullName evidence="1">Uncharacterized protein</fullName>
    </submittedName>
</protein>
<evidence type="ECO:0000313" key="1">
    <source>
        <dbReference type="EMBL" id="KOM35998.1"/>
    </source>
</evidence>
<gene>
    <name evidence="1" type="ORF">LR48_Vigan02g214800</name>
</gene>
<dbReference type="AlphaFoldDB" id="A0A0L9TZJ2"/>
<dbReference type="Gramene" id="KOM35998">
    <property type="protein sequence ID" value="KOM35998"/>
    <property type="gene ID" value="LR48_Vigan02g214800"/>
</dbReference>
<dbReference type="EMBL" id="CM003372">
    <property type="protein sequence ID" value="KOM35998.1"/>
    <property type="molecule type" value="Genomic_DNA"/>
</dbReference>
<organism evidence="1 2">
    <name type="scientific">Phaseolus angularis</name>
    <name type="common">Azuki bean</name>
    <name type="synonym">Vigna angularis</name>
    <dbReference type="NCBI Taxonomy" id="3914"/>
    <lineage>
        <taxon>Eukaryota</taxon>
        <taxon>Viridiplantae</taxon>
        <taxon>Streptophyta</taxon>
        <taxon>Embryophyta</taxon>
        <taxon>Tracheophyta</taxon>
        <taxon>Spermatophyta</taxon>
        <taxon>Magnoliopsida</taxon>
        <taxon>eudicotyledons</taxon>
        <taxon>Gunneridae</taxon>
        <taxon>Pentapetalae</taxon>
        <taxon>rosids</taxon>
        <taxon>fabids</taxon>
        <taxon>Fabales</taxon>
        <taxon>Fabaceae</taxon>
        <taxon>Papilionoideae</taxon>
        <taxon>50 kb inversion clade</taxon>
        <taxon>NPAAA clade</taxon>
        <taxon>indigoferoid/millettioid clade</taxon>
        <taxon>Phaseoleae</taxon>
        <taxon>Vigna</taxon>
    </lineage>
</organism>